<dbReference type="RefSeq" id="WP_147425716.1">
    <property type="nucleotide sequence ID" value="NZ_RBKU01000001.1"/>
</dbReference>
<keyword evidence="2" id="KW-1185">Reference proteome</keyword>
<accession>A0A495J7J2</accession>
<dbReference type="AlphaFoldDB" id="A0A495J7J2"/>
<reference evidence="1 2" key="1">
    <citation type="submission" date="2018-10" db="EMBL/GenBank/DDBJ databases">
        <title>Genomic Encyclopedia of Archaeal and Bacterial Type Strains, Phase II (KMG-II): from individual species to whole genera.</title>
        <authorList>
            <person name="Goeker M."/>
        </authorList>
    </citation>
    <scope>NUCLEOTIDE SEQUENCE [LARGE SCALE GENOMIC DNA]</scope>
    <source>
        <strain evidence="1 2">DSM 18602</strain>
    </source>
</reference>
<gene>
    <name evidence="1" type="ORF">BDD43_4613</name>
</gene>
<dbReference type="EMBL" id="RBKU01000001">
    <property type="protein sequence ID" value="RKR84378.1"/>
    <property type="molecule type" value="Genomic_DNA"/>
</dbReference>
<evidence type="ECO:0000313" key="1">
    <source>
        <dbReference type="EMBL" id="RKR84378.1"/>
    </source>
</evidence>
<name>A0A495J7J2_9SPHI</name>
<proteinExistence type="predicted"/>
<organism evidence="1 2">
    <name type="scientific">Mucilaginibacter gracilis</name>
    <dbReference type="NCBI Taxonomy" id="423350"/>
    <lineage>
        <taxon>Bacteria</taxon>
        <taxon>Pseudomonadati</taxon>
        <taxon>Bacteroidota</taxon>
        <taxon>Sphingobacteriia</taxon>
        <taxon>Sphingobacteriales</taxon>
        <taxon>Sphingobacteriaceae</taxon>
        <taxon>Mucilaginibacter</taxon>
    </lineage>
</organism>
<dbReference type="OrthoDB" id="797316at2"/>
<evidence type="ECO:0000313" key="2">
    <source>
        <dbReference type="Proteomes" id="UP000268007"/>
    </source>
</evidence>
<comment type="caution">
    <text evidence="1">The sequence shown here is derived from an EMBL/GenBank/DDBJ whole genome shotgun (WGS) entry which is preliminary data.</text>
</comment>
<protein>
    <submittedName>
        <fullName evidence="1">Uncharacterized protein</fullName>
    </submittedName>
</protein>
<dbReference type="Proteomes" id="UP000268007">
    <property type="component" value="Unassembled WGS sequence"/>
</dbReference>
<sequence length="89" mass="10307">MTNRACLNKEAKAWVKRRKGADEIVRVVPDNENALITTYKLYTAFDDNPDYLGRILFDAQGYWIYDGETLSVAEQEQLAKFIINYVEVI</sequence>